<sequence length="465" mass="50159">MERRHRRTDTREGQRRRARPRWAATGVLWLIVLVLQAACATSLPRGSLLAEAGEEQGGEAADERVRLSLPTRFGAVRVSDFELDEALTTLVLNMPLRVAGAHVPLYLHRKLALASVPLTGEEWRTPLARSYGGFCERQGTPGDCLELFKNGPGLDGEDKRDLALALSVNAALESRDAQLRGMLSTAQLWTTLSLTLIGYMALVAAPEPVSKGVAAALALLMWGYLGWELFDLVRAYFQLWEEAAEASTFAELREAGERFGKVIGPNSVRILLLLGTAAVGETAALASKAPTLPGFAKAAGALKSQAGIRDVLTAVQEADKVKVAVAEGTFNVILPAHAVSMAARGAPARADPPKKKPEVHHIATVENSKSTARGGPWTPLFKKIFDKASMSMEHPANKLKLPGHYGPHPEEYHQAVFNHLDKATATCPNQQACAVALQQALRELAAEISTRGSRLYMLLTRGAPP</sequence>
<dbReference type="InterPro" id="IPR032871">
    <property type="entry name" value="AHH_dom_containing"/>
</dbReference>
<dbReference type="RefSeq" id="WP_002625612.1">
    <property type="nucleotide sequence ID" value="NZ_ANAH02000015.1"/>
</dbReference>
<reference evidence="1" key="1">
    <citation type="submission" date="2013-05" db="EMBL/GenBank/DDBJ databases">
        <title>Genome assembly of Cystobacter fuscus DSM 2262.</title>
        <authorList>
            <person name="Sharma G."/>
            <person name="Khatri I."/>
            <person name="Kaur C."/>
            <person name="Mayilraj S."/>
            <person name="Subramanian S."/>
        </authorList>
    </citation>
    <scope>NUCLEOTIDE SEQUENCE [LARGE SCALE GENOMIC DNA]</scope>
    <source>
        <strain evidence="1">DSM 2262</strain>
    </source>
</reference>
<dbReference type="Proteomes" id="UP000011682">
    <property type="component" value="Unassembled WGS sequence"/>
</dbReference>
<protein>
    <submittedName>
        <fullName evidence="1">Uncharacterized protein</fullName>
    </submittedName>
</protein>
<evidence type="ECO:0000313" key="1">
    <source>
        <dbReference type="EMBL" id="EPX59697.1"/>
    </source>
</evidence>
<name>S9PBQ1_CYSF2</name>
<evidence type="ECO:0000313" key="2">
    <source>
        <dbReference type="Proteomes" id="UP000011682"/>
    </source>
</evidence>
<comment type="caution">
    <text evidence="1">The sequence shown here is derived from an EMBL/GenBank/DDBJ whole genome shotgun (WGS) entry which is preliminary data.</text>
</comment>
<dbReference type="OrthoDB" id="5494744at2"/>
<organism evidence="1 2">
    <name type="scientific">Cystobacter fuscus (strain ATCC 25194 / DSM 2262 / NBRC 100088 / M29)</name>
    <dbReference type="NCBI Taxonomy" id="1242864"/>
    <lineage>
        <taxon>Bacteria</taxon>
        <taxon>Pseudomonadati</taxon>
        <taxon>Myxococcota</taxon>
        <taxon>Myxococcia</taxon>
        <taxon>Myxococcales</taxon>
        <taxon>Cystobacterineae</taxon>
        <taxon>Archangiaceae</taxon>
        <taxon>Cystobacter</taxon>
    </lineage>
</organism>
<dbReference type="eggNOG" id="COG4223">
    <property type="taxonomic scope" value="Bacteria"/>
</dbReference>
<dbReference type="EMBL" id="ANAH02000015">
    <property type="protein sequence ID" value="EPX59697.1"/>
    <property type="molecule type" value="Genomic_DNA"/>
</dbReference>
<keyword evidence="2" id="KW-1185">Reference proteome</keyword>
<accession>S9PBQ1</accession>
<gene>
    <name evidence="1" type="ORF">D187_002441</name>
</gene>
<proteinExistence type="predicted"/>
<dbReference type="Pfam" id="PF14412">
    <property type="entry name" value="AHH"/>
    <property type="match status" value="1"/>
</dbReference>
<dbReference type="AlphaFoldDB" id="S9PBQ1"/>